<dbReference type="InterPro" id="IPR002052">
    <property type="entry name" value="DNA_methylase_N6_adenine_CS"/>
</dbReference>
<feature type="binding site" evidence="5">
    <location>
        <begin position="130"/>
        <end position="134"/>
    </location>
    <ligand>
        <name>S-adenosyl-L-methionine</name>
        <dbReference type="ChEBI" id="CHEBI:59789"/>
    </ligand>
</feature>
<dbReference type="PANTHER" id="PTHR18895:SF74">
    <property type="entry name" value="MTRF1L RELEASE FACTOR GLUTAMINE METHYLTRANSFERASE"/>
    <property type="match status" value="1"/>
</dbReference>
<evidence type="ECO:0000256" key="3">
    <source>
        <dbReference type="ARBA" id="ARBA00022691"/>
    </source>
</evidence>
<dbReference type="InterPro" id="IPR050320">
    <property type="entry name" value="N5-glutamine_MTase"/>
</dbReference>
<dbReference type="HAMAP" id="MF_02126">
    <property type="entry name" value="RF_methyltr_PrmC"/>
    <property type="match status" value="1"/>
</dbReference>
<feature type="domain" description="Methyltransferase small" evidence="6">
    <location>
        <begin position="108"/>
        <end position="206"/>
    </location>
</feature>
<keyword evidence="2 5" id="KW-0808">Transferase</keyword>
<comment type="caution">
    <text evidence="8">The sequence shown here is derived from an EMBL/GenBank/DDBJ whole genome shotgun (WGS) entry which is preliminary data.</text>
</comment>
<keyword evidence="1 5" id="KW-0489">Methyltransferase</keyword>
<reference evidence="8 9" key="1">
    <citation type="journal article" date="2016" name="ISME J.">
        <title>Integrated multi-omics analyses reveal the biochemical mechanisms and phylogenetic relevance of anaerobic androgen biodegradation in the environment.</title>
        <authorList>
            <person name="Yang F.C."/>
            <person name="Chen Y.L."/>
            <person name="Tang S.L."/>
            <person name="Yu C.P."/>
            <person name="Wang P.H."/>
            <person name="Ismail W."/>
            <person name="Wang C.H."/>
            <person name="Ding J.Y."/>
            <person name="Yang C.Y."/>
            <person name="Yang C.Y."/>
            <person name="Chiang Y.R."/>
        </authorList>
    </citation>
    <scope>NUCLEOTIDE SEQUENCE [LARGE SCALE GENOMIC DNA]</scope>
    <source>
        <strain evidence="8 9">DSM 13999</strain>
    </source>
</reference>
<evidence type="ECO:0000313" key="8">
    <source>
        <dbReference type="EMBL" id="KYC28857.1"/>
    </source>
</evidence>
<name>A0A656Z6R6_9PROT</name>
<dbReference type="InterPro" id="IPR004556">
    <property type="entry name" value="HemK-like"/>
</dbReference>
<dbReference type="Gene3D" id="3.40.50.150">
    <property type="entry name" value="Vaccinia Virus protein VP39"/>
    <property type="match status" value="1"/>
</dbReference>
<proteinExistence type="inferred from homology"/>
<evidence type="ECO:0000259" key="7">
    <source>
        <dbReference type="Pfam" id="PF17827"/>
    </source>
</evidence>
<dbReference type="PANTHER" id="PTHR18895">
    <property type="entry name" value="HEMK METHYLTRANSFERASE"/>
    <property type="match status" value="1"/>
</dbReference>
<evidence type="ECO:0000256" key="1">
    <source>
        <dbReference type="ARBA" id="ARBA00022603"/>
    </source>
</evidence>
<dbReference type="PROSITE" id="PS00092">
    <property type="entry name" value="N6_MTASE"/>
    <property type="match status" value="1"/>
</dbReference>
<dbReference type="CDD" id="cd02440">
    <property type="entry name" value="AdoMet_MTases"/>
    <property type="match status" value="1"/>
</dbReference>
<feature type="binding site" evidence="5">
    <location>
        <position position="180"/>
    </location>
    <ligand>
        <name>S-adenosyl-L-methionine</name>
        <dbReference type="ChEBI" id="CHEBI:59789"/>
    </ligand>
</feature>
<dbReference type="InterPro" id="IPR019874">
    <property type="entry name" value="RF_methyltr_PrmC"/>
</dbReference>
<dbReference type="NCBIfam" id="TIGR03534">
    <property type="entry name" value="RF_mod_PrmC"/>
    <property type="match status" value="1"/>
</dbReference>
<evidence type="ECO:0000256" key="5">
    <source>
        <dbReference type="HAMAP-Rule" id="MF_02126"/>
    </source>
</evidence>
<evidence type="ECO:0000256" key="2">
    <source>
        <dbReference type="ARBA" id="ARBA00022679"/>
    </source>
</evidence>
<dbReference type="InterPro" id="IPR029063">
    <property type="entry name" value="SAM-dependent_MTases_sf"/>
</dbReference>
<keyword evidence="3 5" id="KW-0949">S-adenosyl-L-methionine</keyword>
<feature type="binding site" evidence="5">
    <location>
        <position position="153"/>
    </location>
    <ligand>
        <name>S-adenosyl-L-methionine</name>
        <dbReference type="ChEBI" id="CHEBI:59789"/>
    </ligand>
</feature>
<dbReference type="FunFam" id="3.40.50.150:FF:000053">
    <property type="entry name" value="Release factor glutamine methyltransferase"/>
    <property type="match status" value="1"/>
</dbReference>
<dbReference type="OrthoDB" id="9800643at2"/>
<protein>
    <recommendedName>
        <fullName evidence="5">Release factor glutamine methyltransferase</fullName>
        <shortName evidence="5">RF MTase</shortName>
        <ecNumber evidence="5">2.1.1.297</ecNumber>
    </recommendedName>
    <alternativeName>
        <fullName evidence="5">N5-glutamine methyltransferase PrmC</fullName>
    </alternativeName>
    <alternativeName>
        <fullName evidence="5">Protein-(glutamine-N5) MTase PrmC</fullName>
    </alternativeName>
    <alternativeName>
        <fullName evidence="5">Protein-glutamine N-methyltransferase PrmC</fullName>
    </alternativeName>
</protein>
<dbReference type="Pfam" id="PF05175">
    <property type="entry name" value="MTS"/>
    <property type="match status" value="1"/>
</dbReference>
<dbReference type="GO" id="GO:0102559">
    <property type="term" value="F:peptide chain release factor N(5)-glutamine methyltransferase activity"/>
    <property type="evidence" value="ECO:0007669"/>
    <property type="project" value="UniProtKB-EC"/>
</dbReference>
<evidence type="ECO:0000313" key="9">
    <source>
        <dbReference type="Proteomes" id="UP000243416"/>
    </source>
</evidence>
<feature type="binding site" evidence="5">
    <location>
        <position position="199"/>
    </location>
    <ligand>
        <name>S-adenosyl-L-methionine</name>
        <dbReference type="ChEBI" id="CHEBI:59789"/>
    </ligand>
</feature>
<dbReference type="EMBL" id="LFZK01000003">
    <property type="protein sequence ID" value="KYC28857.1"/>
    <property type="molecule type" value="Genomic_DNA"/>
</dbReference>
<feature type="domain" description="Release factor glutamine methyltransferase N-terminal" evidence="7">
    <location>
        <begin position="30"/>
        <end position="85"/>
    </location>
</feature>
<dbReference type="Gene3D" id="1.10.8.10">
    <property type="entry name" value="DNA helicase RuvA subunit, C-terminal domain"/>
    <property type="match status" value="1"/>
</dbReference>
<keyword evidence="9" id="KW-1185">Reference proteome</keyword>
<dbReference type="InterPro" id="IPR040758">
    <property type="entry name" value="PrmC_N"/>
</dbReference>
<dbReference type="Pfam" id="PF17827">
    <property type="entry name" value="PrmC_N"/>
    <property type="match status" value="1"/>
</dbReference>
<sequence length="293" mass="30780">MATERADAPACAPVETGVDMGAAMQAAAQRIGRLEARLLLQHLSGLSASALVAHPEYPLDAAVAAAYAALVARRAAGEPMAYLTGRREFYGRDFFVAPGVLIPRPETELLVELALAKVAGIAAPRILDLGCGSGCIGISLALERPDARVTALDASGEALAIARRNAQALGARVELLESDWFAALASRCGSERYHLIVSNPPYIAEADPHLRQGDLRFEPLCALASGADGLDALRRIAAEAPAHLHPAGWLLFEHGFDQVGAARELLLAAGYGRIEQQRDLAGIVRVSGGCRPG</sequence>
<comment type="similarity">
    <text evidence="5">Belongs to the protein N5-glutamine methyltransferase family. PrmC subfamily.</text>
</comment>
<dbReference type="RefSeq" id="WP_067171265.1">
    <property type="nucleotide sequence ID" value="NZ_LFZK01000003.1"/>
</dbReference>
<comment type="catalytic activity">
    <reaction evidence="4 5">
        <text>L-glutaminyl-[peptide chain release factor] + S-adenosyl-L-methionine = N(5)-methyl-L-glutaminyl-[peptide chain release factor] + S-adenosyl-L-homocysteine + H(+)</text>
        <dbReference type="Rhea" id="RHEA:42896"/>
        <dbReference type="Rhea" id="RHEA-COMP:10271"/>
        <dbReference type="Rhea" id="RHEA-COMP:10272"/>
        <dbReference type="ChEBI" id="CHEBI:15378"/>
        <dbReference type="ChEBI" id="CHEBI:30011"/>
        <dbReference type="ChEBI" id="CHEBI:57856"/>
        <dbReference type="ChEBI" id="CHEBI:59789"/>
        <dbReference type="ChEBI" id="CHEBI:61891"/>
        <dbReference type="EC" id="2.1.1.297"/>
    </reaction>
</comment>
<dbReference type="SUPFAM" id="SSF53335">
    <property type="entry name" value="S-adenosyl-L-methionine-dependent methyltransferases"/>
    <property type="match status" value="1"/>
</dbReference>
<evidence type="ECO:0000259" key="6">
    <source>
        <dbReference type="Pfam" id="PF05175"/>
    </source>
</evidence>
<evidence type="ECO:0000256" key="4">
    <source>
        <dbReference type="ARBA" id="ARBA00048391"/>
    </source>
</evidence>
<dbReference type="InterPro" id="IPR007848">
    <property type="entry name" value="Small_mtfrase_dom"/>
</dbReference>
<feature type="binding site" evidence="5">
    <location>
        <begin position="199"/>
        <end position="202"/>
    </location>
    <ligand>
        <name>substrate</name>
    </ligand>
</feature>
<dbReference type="AlphaFoldDB" id="A0A656Z6R6"/>
<accession>A0A656Z6R6</accession>
<dbReference type="GO" id="GO:0032259">
    <property type="term" value="P:methylation"/>
    <property type="evidence" value="ECO:0007669"/>
    <property type="project" value="UniProtKB-KW"/>
</dbReference>
<dbReference type="GO" id="GO:0003676">
    <property type="term" value="F:nucleic acid binding"/>
    <property type="evidence" value="ECO:0007669"/>
    <property type="project" value="InterPro"/>
</dbReference>
<dbReference type="EC" id="2.1.1.297" evidence="5"/>
<dbReference type="NCBIfam" id="TIGR00536">
    <property type="entry name" value="hemK_fam"/>
    <property type="match status" value="1"/>
</dbReference>
<dbReference type="Proteomes" id="UP000243416">
    <property type="component" value="Unassembled WGS sequence"/>
</dbReference>
<gene>
    <name evidence="5" type="primary">prmC</name>
    <name evidence="8" type="ORF">ACY05_04055</name>
</gene>
<organism evidence="8 9">
    <name type="scientific">Sterolibacterium denitrificans</name>
    <dbReference type="NCBI Taxonomy" id="157592"/>
    <lineage>
        <taxon>Bacteria</taxon>
        <taxon>Pseudomonadati</taxon>
        <taxon>Pseudomonadota</taxon>
        <taxon>Betaproteobacteria</taxon>
        <taxon>Nitrosomonadales</taxon>
        <taxon>Sterolibacteriaceae</taxon>
        <taxon>Sterolibacterium</taxon>
    </lineage>
</organism>
<comment type="function">
    <text evidence="5">Methylates the class 1 translation termination release factors RF1/PrfA and RF2/PrfB on the glutamine residue of the universally conserved GGQ motif.</text>
</comment>